<dbReference type="EMBL" id="CP025043">
    <property type="protein sequence ID" value="AUA18984.1"/>
    <property type="molecule type" value="Genomic_DNA"/>
</dbReference>
<organism evidence="1 2">
    <name type="scientific">Streptococcus suis</name>
    <dbReference type="NCBI Taxonomy" id="1307"/>
    <lineage>
        <taxon>Bacteria</taxon>
        <taxon>Bacillati</taxon>
        <taxon>Bacillota</taxon>
        <taxon>Bacilli</taxon>
        <taxon>Lactobacillales</taxon>
        <taxon>Streptococcaceae</taxon>
        <taxon>Streptococcus</taxon>
    </lineage>
</organism>
<reference evidence="1 2" key="1">
    <citation type="submission" date="2017-11" db="EMBL/GenBank/DDBJ databases">
        <title>Genome analysis of Streptococcus suis serotype chz stain ah681.</title>
        <authorList>
            <person name="Pan Z."/>
            <person name="Zhang Y."/>
            <person name="Ma J."/>
            <person name="Lu P."/>
            <person name="Zhu Y."/>
            <person name="Zhong X."/>
            <person name="Dong W."/>
            <person name="Lu C."/>
            <person name="Yao H."/>
        </authorList>
    </citation>
    <scope>NUCLEOTIDE SEQUENCE [LARGE SCALE GENOMIC DNA]</scope>
    <source>
        <strain evidence="1 2">AH681</strain>
    </source>
</reference>
<protein>
    <submittedName>
        <fullName evidence="1">Uncharacterized protein</fullName>
    </submittedName>
</protein>
<accession>A0A2I5KNP3</accession>
<evidence type="ECO:0000313" key="1">
    <source>
        <dbReference type="EMBL" id="AUA18984.1"/>
    </source>
</evidence>
<sequence length="65" mass="7614">MGNLWRSEIERTEFATKLSGRQFEVEDKANFVRNNRNGQIWSVKHELLRFASQILSPTFNSPLDC</sequence>
<dbReference type="Proteomes" id="UP000231863">
    <property type="component" value="Chromosome"/>
</dbReference>
<dbReference type="AlphaFoldDB" id="A0A2I5KNP3"/>
<proteinExistence type="predicted"/>
<name>A0A2I5KNP3_STRSU</name>
<gene>
    <name evidence="1" type="ORF">CWI26_05520</name>
</gene>
<evidence type="ECO:0000313" key="2">
    <source>
        <dbReference type="Proteomes" id="UP000231863"/>
    </source>
</evidence>